<proteinExistence type="predicted"/>
<gene>
    <name evidence="1" type="primary">ORF152</name>
</gene>
<reference evidence="1 2" key="1">
    <citation type="journal article" date="2011" name="MBio">
        <title>Evidence of a dominant lineage of Vibrio cholerae-specific lytic bacteriophages shed by cholera patients over a 10-year period in Dhaka, Bangladesh.</title>
        <authorList>
            <person name="Seed K.D."/>
            <person name="Bodi K.L."/>
            <person name="Kropinski A.M."/>
            <person name="Ackermann H.W."/>
            <person name="Calderwood S.B."/>
            <person name="Qadri F."/>
            <person name="Camilli A."/>
        </authorList>
    </citation>
    <scope>NUCLEOTIDE SEQUENCE [LARGE SCALE GENOMIC DNA]</scope>
</reference>
<name>F1D1H5_9CAUD</name>
<organism evidence="1 2">
    <name type="scientific">Vibrio phage ICP1</name>
    <dbReference type="NCBI Taxonomy" id="979525"/>
    <lineage>
        <taxon>Viruses</taxon>
        <taxon>Duplodnaviria</taxon>
        <taxon>Heunggongvirae</taxon>
        <taxon>Uroviricota</taxon>
        <taxon>Caudoviricetes</taxon>
        <taxon>Mohonavirus</taxon>
        <taxon>Mohonavirus ICP1</taxon>
    </lineage>
</organism>
<dbReference type="RefSeq" id="YP_004251094.1">
    <property type="nucleotide sequence ID" value="NC_015157.1"/>
</dbReference>
<evidence type="ECO:0000313" key="1">
    <source>
        <dbReference type="EMBL" id="ADX87969.1"/>
    </source>
</evidence>
<accession>F1D1H5</accession>
<dbReference type="EMBL" id="HQ641347">
    <property type="protein sequence ID" value="ADX87969.1"/>
    <property type="molecule type" value="Genomic_DNA"/>
</dbReference>
<dbReference type="GeneID" id="10228632"/>
<evidence type="ECO:0000313" key="2">
    <source>
        <dbReference type="Proteomes" id="UP000007502"/>
    </source>
</evidence>
<keyword evidence="2" id="KW-1185">Reference proteome</keyword>
<dbReference type="Proteomes" id="UP000007502">
    <property type="component" value="Segment"/>
</dbReference>
<sequence>MKIDYLNTTSTGYVFGTYGESGWSEKYDGDVFSIDHKKGLVYLGKEEYTFDNKQQSWFYTHFPPVVIDYKTETVTVWATYDQSFSFPLKYLPNSKKKHKHIDDYIKYFTKYLGDQHGDSTVKSLVSSLVSDMFHTKYGLKSSQKSKDLLTTLQESIVFMEDNIKLEN</sequence>
<protein>
    <submittedName>
        <fullName evidence="1">Uncharacterized protein ORF152</fullName>
    </submittedName>
</protein>
<dbReference type="KEGG" id="vg:10228632"/>